<protein>
    <submittedName>
        <fullName evidence="2">Uncharacterized protein</fullName>
    </submittedName>
</protein>
<keyword evidence="3" id="KW-1185">Reference proteome</keyword>
<dbReference type="EMBL" id="JAUSTZ010000001">
    <property type="protein sequence ID" value="MDQ0224150.1"/>
    <property type="molecule type" value="Genomic_DNA"/>
</dbReference>
<evidence type="ECO:0000313" key="3">
    <source>
        <dbReference type="Proteomes" id="UP001232245"/>
    </source>
</evidence>
<dbReference type="RefSeq" id="WP_174881213.1">
    <property type="nucleotide sequence ID" value="NZ_CADEPK010000324.1"/>
</dbReference>
<evidence type="ECO:0000313" key="2">
    <source>
        <dbReference type="EMBL" id="MDQ0224150.1"/>
    </source>
</evidence>
<evidence type="ECO:0000256" key="1">
    <source>
        <dbReference type="SAM" id="MobiDB-lite"/>
    </source>
</evidence>
<sequence length="55" mass="6290">MFNKKQKKNNPFLFTASLIGTGLAAYYLTKEALQGEDRGTSYSPNQFQNERENDN</sequence>
<feature type="region of interest" description="Disordered" evidence="1">
    <location>
        <begin position="35"/>
        <end position="55"/>
    </location>
</feature>
<name>A0ABT9YYJ2_9BACI</name>
<organism evidence="2 3">
    <name type="scientific">Metabacillus niabensis</name>
    <dbReference type="NCBI Taxonomy" id="324854"/>
    <lineage>
        <taxon>Bacteria</taxon>
        <taxon>Bacillati</taxon>
        <taxon>Bacillota</taxon>
        <taxon>Bacilli</taxon>
        <taxon>Bacillales</taxon>
        <taxon>Bacillaceae</taxon>
        <taxon>Metabacillus</taxon>
    </lineage>
</organism>
<comment type="caution">
    <text evidence="2">The sequence shown here is derived from an EMBL/GenBank/DDBJ whole genome shotgun (WGS) entry which is preliminary data.</text>
</comment>
<accession>A0ABT9YYJ2</accession>
<dbReference type="Proteomes" id="UP001232245">
    <property type="component" value="Unassembled WGS sequence"/>
</dbReference>
<reference evidence="2 3" key="1">
    <citation type="submission" date="2023-07" db="EMBL/GenBank/DDBJ databases">
        <title>Genomic Encyclopedia of Type Strains, Phase IV (KMG-IV): sequencing the most valuable type-strain genomes for metagenomic binning, comparative biology and taxonomic classification.</title>
        <authorList>
            <person name="Goeker M."/>
        </authorList>
    </citation>
    <scope>NUCLEOTIDE SEQUENCE [LARGE SCALE GENOMIC DNA]</scope>
    <source>
        <strain evidence="2 3">DSM 17723</strain>
    </source>
</reference>
<gene>
    <name evidence="2" type="ORF">J2S02_000472</name>
</gene>
<proteinExistence type="predicted"/>